<name>A0A0R3VX23_TAEAS</name>
<organism evidence="2">
    <name type="scientific">Taenia asiatica</name>
    <name type="common">Asian tapeworm</name>
    <dbReference type="NCBI Taxonomy" id="60517"/>
    <lineage>
        <taxon>Eukaryota</taxon>
        <taxon>Metazoa</taxon>
        <taxon>Spiralia</taxon>
        <taxon>Lophotrochozoa</taxon>
        <taxon>Platyhelminthes</taxon>
        <taxon>Cestoda</taxon>
        <taxon>Eucestoda</taxon>
        <taxon>Cyclophyllidea</taxon>
        <taxon>Taeniidae</taxon>
        <taxon>Taenia</taxon>
    </lineage>
</organism>
<dbReference type="GO" id="GO:0030299">
    <property type="term" value="P:intestinal cholesterol absorption"/>
    <property type="evidence" value="ECO:0007669"/>
    <property type="project" value="TreeGrafter"/>
</dbReference>
<dbReference type="STRING" id="60517.A0A0R3VX23"/>
<feature type="transmembrane region" description="Helical" evidence="1">
    <location>
        <begin position="67"/>
        <end position="88"/>
    </location>
</feature>
<feature type="transmembrane region" description="Helical" evidence="1">
    <location>
        <begin position="100"/>
        <end position="121"/>
    </location>
</feature>
<evidence type="ECO:0000313" key="2">
    <source>
        <dbReference type="WBParaSite" id="TASK_0000196701-mRNA-1"/>
    </source>
</evidence>
<keyword evidence="1" id="KW-1133">Transmembrane helix</keyword>
<dbReference type="Gene3D" id="1.20.1640.10">
    <property type="entry name" value="Multidrug efflux transporter AcrB transmembrane domain"/>
    <property type="match status" value="1"/>
</dbReference>
<sequence length="543" mass="59781">LDLCCCVEMVMPSESLTDEDDSMPEAENLAKRRKAKRKSDRPWLYRFVAHVLAPFVLSKWVRALLFILFVGWICFCIAIIPDGIHIGLDQKLSMSLDSYVLEYFEAISSLLAVGSPVYFVVTEGHSFESVEGQNQICSRSGCDVDSLVNTLKRSIASKEYRISNPLMSWVDDYGMWSMLPSCCGVHKGEGGLTFCDANVEKDCDSCPHVNGRLSGSAFNQLLPNFLTCVPSLNCPLGGKAQYGSAVVLVPSHATTNATAWQGSRVLTSHFAAHHTVLRSTEDFIEAIGKAREIADIFGPRWANESALVAKSTTTFSKLTSKPRGPQPNSVFPYSVFYVFYEQYVNILHETVVQMSMGLSAVCIITWVMLGLDFIATLNVVVGVASIALSVAAMMVLWDISLNAISLVNLVVCIGISVEFCAHIVRSFTISTKATRVERALDALSEMGSSVLRGITLTKFGGIVVLGFAKSRLFQVFYFRMYLCMVLFGAVVGIIFLPVQLSYFGELKVAVVVPPVCPFRNILVIEASKRHLLAIKEEDVNCHF</sequence>
<feature type="transmembrane region" description="Helical" evidence="1">
    <location>
        <begin position="376"/>
        <end position="397"/>
    </location>
</feature>
<feature type="transmembrane region" description="Helical" evidence="1">
    <location>
        <begin position="403"/>
        <end position="428"/>
    </location>
</feature>
<dbReference type="AlphaFoldDB" id="A0A0R3VX23"/>
<dbReference type="GO" id="GO:0015485">
    <property type="term" value="F:cholesterol binding"/>
    <property type="evidence" value="ECO:0007669"/>
    <property type="project" value="TreeGrafter"/>
</dbReference>
<dbReference type="GO" id="GO:0042632">
    <property type="term" value="P:cholesterol homeostasis"/>
    <property type="evidence" value="ECO:0007669"/>
    <property type="project" value="TreeGrafter"/>
</dbReference>
<keyword evidence="1" id="KW-0472">Membrane</keyword>
<protein>
    <submittedName>
        <fullName evidence="2">SSD domain-containing protein</fullName>
    </submittedName>
</protein>
<dbReference type="WBParaSite" id="TASK_0000196701-mRNA-1">
    <property type="protein sequence ID" value="TASK_0000196701-mRNA-1"/>
    <property type="gene ID" value="TASK_0000196701"/>
</dbReference>
<feature type="transmembrane region" description="Helical" evidence="1">
    <location>
        <begin position="449"/>
        <end position="470"/>
    </location>
</feature>
<accession>A0A0R3VX23</accession>
<dbReference type="GO" id="GO:0005886">
    <property type="term" value="C:plasma membrane"/>
    <property type="evidence" value="ECO:0007669"/>
    <property type="project" value="TreeGrafter"/>
</dbReference>
<evidence type="ECO:0000256" key="1">
    <source>
        <dbReference type="SAM" id="Phobius"/>
    </source>
</evidence>
<dbReference type="PANTHER" id="PTHR45727">
    <property type="entry name" value="NPC INTRACELLULAR CHOLESTEROL TRANSPORTER 1"/>
    <property type="match status" value="1"/>
</dbReference>
<reference evidence="2" key="1">
    <citation type="submission" date="2017-02" db="UniProtKB">
        <authorList>
            <consortium name="WormBaseParasite"/>
        </authorList>
    </citation>
    <scope>IDENTIFICATION</scope>
</reference>
<dbReference type="PANTHER" id="PTHR45727:SF2">
    <property type="entry name" value="NPC INTRACELLULAR CHOLESTEROL TRANSPORTER 1"/>
    <property type="match status" value="1"/>
</dbReference>
<dbReference type="SUPFAM" id="SSF82866">
    <property type="entry name" value="Multidrug efflux transporter AcrB transmembrane domain"/>
    <property type="match status" value="1"/>
</dbReference>
<feature type="transmembrane region" description="Helical" evidence="1">
    <location>
        <begin position="351"/>
        <end position="369"/>
    </location>
</feature>
<keyword evidence="1" id="KW-0812">Transmembrane</keyword>
<dbReference type="GO" id="GO:0015918">
    <property type="term" value="P:sterol transport"/>
    <property type="evidence" value="ECO:0007669"/>
    <property type="project" value="TreeGrafter"/>
</dbReference>
<feature type="transmembrane region" description="Helical" evidence="1">
    <location>
        <begin position="476"/>
        <end position="498"/>
    </location>
</feature>
<proteinExistence type="predicted"/>